<reference evidence="1 2" key="1">
    <citation type="submission" date="2016-10" db="EMBL/GenBank/DDBJ databases">
        <authorList>
            <person name="Varghese N."/>
            <person name="Submissions S."/>
        </authorList>
    </citation>
    <scope>NUCLEOTIDE SEQUENCE [LARGE SCALE GENOMIC DNA]</scope>
    <source>
        <strain evidence="1 2">DSM 16643</strain>
    </source>
</reference>
<evidence type="ECO:0000313" key="2">
    <source>
        <dbReference type="Proteomes" id="UP000323439"/>
    </source>
</evidence>
<protein>
    <submittedName>
        <fullName evidence="1">Uncharacterized protein</fullName>
    </submittedName>
</protein>
<dbReference type="AlphaFoldDB" id="A0A1G5VZ49"/>
<evidence type="ECO:0000313" key="1">
    <source>
        <dbReference type="EMBL" id="SDA51160.1"/>
    </source>
</evidence>
<dbReference type="RefSeq" id="WP_149731613.1">
    <property type="nucleotide sequence ID" value="NZ_FMXB01000006.1"/>
</dbReference>
<accession>A0A1G5VZ49</accession>
<name>A0A1G5VZ49_9EURY</name>
<dbReference type="Proteomes" id="UP000323439">
    <property type="component" value="Unassembled WGS sequence"/>
</dbReference>
<proteinExistence type="predicted"/>
<keyword evidence="2" id="KW-1185">Reference proteome</keyword>
<organism evidence="1 2">
    <name type="scientific">Methanobrevibacter millerae</name>
    <dbReference type="NCBI Taxonomy" id="230361"/>
    <lineage>
        <taxon>Archaea</taxon>
        <taxon>Methanobacteriati</taxon>
        <taxon>Methanobacteriota</taxon>
        <taxon>Methanomada group</taxon>
        <taxon>Methanobacteria</taxon>
        <taxon>Methanobacteriales</taxon>
        <taxon>Methanobacteriaceae</taxon>
        <taxon>Methanobrevibacter</taxon>
    </lineage>
</organism>
<gene>
    <name evidence="1" type="ORF">SAMN02910315_01042</name>
</gene>
<dbReference type="EMBL" id="FMXB01000006">
    <property type="protein sequence ID" value="SDA51160.1"/>
    <property type="molecule type" value="Genomic_DNA"/>
</dbReference>
<sequence length="80" mass="9179">MATKQISLRLDEELIFQIKEFAVQSRMTQTELIKLWIIRGLAESKDDNKKGSLKDLANTVTLPYATDSAEIAKNLQRREL</sequence>